<feature type="chain" id="PRO_5039561525" description="Lactococcin 972 family bacteriocin" evidence="1">
    <location>
        <begin position="36"/>
        <end position="113"/>
    </location>
</feature>
<accession>A0A2A5RID3</accession>
<comment type="caution">
    <text evidence="2">The sequence shown here is derived from an EMBL/GenBank/DDBJ whole genome shotgun (WGS) entry which is preliminary data.</text>
</comment>
<dbReference type="OrthoDB" id="2242486at2"/>
<organism evidence="2 3">
    <name type="scientific">Lactococcus fujiensis JCM 16395</name>
    <dbReference type="NCBI Taxonomy" id="1291764"/>
    <lineage>
        <taxon>Bacteria</taxon>
        <taxon>Bacillati</taxon>
        <taxon>Bacillota</taxon>
        <taxon>Bacilli</taxon>
        <taxon>Lactobacillales</taxon>
        <taxon>Streptococcaceae</taxon>
        <taxon>Lactococcus</taxon>
    </lineage>
</organism>
<evidence type="ECO:0008006" key="4">
    <source>
        <dbReference type="Google" id="ProtNLM"/>
    </source>
</evidence>
<dbReference type="RefSeq" id="WP_096819123.1">
    <property type="nucleotide sequence ID" value="NZ_JXJU01000020.1"/>
</dbReference>
<keyword evidence="1" id="KW-0732">Signal</keyword>
<dbReference type="STRING" id="1291764.GCA_001311235_03067"/>
<reference evidence="2 3" key="1">
    <citation type="submission" date="2014-12" db="EMBL/GenBank/DDBJ databases">
        <title>Draft genome sequences of 10 type strains of Lactococcus.</title>
        <authorList>
            <person name="Sun Z."/>
            <person name="Zhong Z."/>
            <person name="Liu W."/>
            <person name="Zhang W."/>
            <person name="Zhang H."/>
        </authorList>
    </citation>
    <scope>NUCLEOTIDE SEQUENCE [LARGE SCALE GENOMIC DNA]</scope>
    <source>
        <strain evidence="2 3">JCM 16395</strain>
    </source>
</reference>
<sequence>MNSSISRATIRNKSKKQKILVLAIASLLISGTAVSAAQTFVLGGWNNVYADRFNPSISQSTGHDNAKINKWHSSWVKVGSRRGDSGNASANQISYAKVVGAWNGNLSGWYQAW</sequence>
<dbReference type="EMBL" id="JXJU01000020">
    <property type="protein sequence ID" value="PCR98845.1"/>
    <property type="molecule type" value="Genomic_DNA"/>
</dbReference>
<protein>
    <recommendedName>
        <fullName evidence="4">Lactococcin 972 family bacteriocin</fullName>
    </recommendedName>
</protein>
<gene>
    <name evidence="2" type="ORF">RT41_GL000876</name>
</gene>
<evidence type="ECO:0000256" key="1">
    <source>
        <dbReference type="SAM" id="SignalP"/>
    </source>
</evidence>
<dbReference type="AlphaFoldDB" id="A0A2A5RID3"/>
<keyword evidence="3" id="KW-1185">Reference proteome</keyword>
<feature type="signal peptide" evidence="1">
    <location>
        <begin position="1"/>
        <end position="35"/>
    </location>
</feature>
<proteinExistence type="predicted"/>
<evidence type="ECO:0000313" key="2">
    <source>
        <dbReference type="EMBL" id="PCR98845.1"/>
    </source>
</evidence>
<name>A0A2A5RID3_9LACT</name>
<evidence type="ECO:0000313" key="3">
    <source>
        <dbReference type="Proteomes" id="UP000218181"/>
    </source>
</evidence>
<dbReference type="Proteomes" id="UP000218181">
    <property type="component" value="Unassembled WGS sequence"/>
</dbReference>